<keyword evidence="2" id="KW-0227">DNA damage</keyword>
<evidence type="ECO:0000313" key="12">
    <source>
        <dbReference type="EMBL" id="SEB94869.1"/>
    </source>
</evidence>
<evidence type="ECO:0000256" key="7">
    <source>
        <dbReference type="ARBA" id="ARBA00023204"/>
    </source>
</evidence>
<accession>A0A1H4NI07</accession>
<feature type="domain" description="Helicase ATP-binding" evidence="10">
    <location>
        <begin position="288"/>
        <end position="462"/>
    </location>
</feature>
<dbReference type="PROSITE" id="PS51192">
    <property type="entry name" value="HELICASE_ATP_BIND_1"/>
    <property type="match status" value="1"/>
</dbReference>
<dbReference type="SUPFAM" id="SSF50249">
    <property type="entry name" value="Nucleic acid-binding proteins"/>
    <property type="match status" value="1"/>
</dbReference>
<gene>
    <name evidence="12" type="ORF">SAMN04489745_1677</name>
</gene>
<dbReference type="InterPro" id="IPR012340">
    <property type="entry name" value="NA-bd_OB-fold"/>
</dbReference>
<dbReference type="PROSITE" id="PS51194">
    <property type="entry name" value="HELICASE_CTER"/>
    <property type="match status" value="1"/>
</dbReference>
<dbReference type="InterPro" id="IPR027417">
    <property type="entry name" value="P-loop_NTPase"/>
</dbReference>
<sequence>MEQHTSLELLLGKRVAGSLEKNLGLHTVADLLDDFPRRYLDRGELSSIETLPFDEDVTILARVISSSTRTMRARRGSITEVVISDAEDEFGPSLSSVKLSFFNGFKAKQQLQPGVLALFSGRVGSYAGKLTLTNPDFILLDEAVTSTADAEALARMPIPVYAATAKVSSWTVQRAVGIVLDQVDTGSWGDPIPAEIRRRKHLPGLSEAYRMIHQPATAEDYWRARHRFRYQEALVLQTALARRRAEMAQEVATSRPGRLDGALQAFDAQLPFTLTAGQRRVGEELSRDLATSHPMNRLLQGDVGSGKTLVALRAMLQVVDSGGQAALLAPTEVLAAQHAESIRRTLGTLARDGLLGPGDGPSVSVALLTGSLSTAARRQALLDAASGDADIVVGTHALLGENVTFFDLGLVVVDEQHRFGVEQRDALRAKADAPPHLLVMTATPIPRTVAMTVFGDLETSVLDELPAGRAPIVTHVVGLQEHPSWEARLWQRAREEVDAGRQVYVVCPKIGDGDVSNDDGGEGLADPSGGEQGTQQLAGVVGMLETLRAAPALQGVRVEALHGRMAPEEKSATMAAFAAGEVGVLVSTTVIEVGVDVPNATLMVILDADRFGISQLHQLRGRVGRGGLPGTCLLVTRLEPDHPSRERLTAVAATTDGFALSQEDLKLRREGDILGSRQSGGRSTLKLLRVIQDEKIIAEARDDAQDLVAEDPTLQQHQALRVAMENYLNPEKEAFLERG</sequence>
<feature type="region of interest" description="Disordered" evidence="9">
    <location>
        <begin position="513"/>
        <end position="532"/>
    </location>
</feature>
<dbReference type="RefSeq" id="WP_066210759.1">
    <property type="nucleotide sequence ID" value="NZ_FNSN01000003.1"/>
</dbReference>
<dbReference type="Pfam" id="PF17191">
    <property type="entry name" value="RecG_wedge"/>
    <property type="match status" value="1"/>
</dbReference>
<proteinExistence type="predicted"/>
<dbReference type="SMART" id="SM00490">
    <property type="entry name" value="HELICc"/>
    <property type="match status" value="1"/>
</dbReference>
<dbReference type="InterPro" id="IPR045562">
    <property type="entry name" value="RecG_dom3_C"/>
</dbReference>
<keyword evidence="4 12" id="KW-0347">Helicase</keyword>
<keyword evidence="5" id="KW-0067">ATP-binding</keyword>
<dbReference type="GO" id="GO:0003678">
    <property type="term" value="F:DNA helicase activity"/>
    <property type="evidence" value="ECO:0007669"/>
    <property type="project" value="TreeGrafter"/>
</dbReference>
<dbReference type="STRING" id="156980.SAMN04489745_1677"/>
<keyword evidence="6" id="KW-0238">DNA-binding</keyword>
<evidence type="ECO:0000256" key="4">
    <source>
        <dbReference type="ARBA" id="ARBA00022806"/>
    </source>
</evidence>
<dbReference type="SUPFAM" id="SSF52540">
    <property type="entry name" value="P-loop containing nucleoside triphosphate hydrolases"/>
    <property type="match status" value="2"/>
</dbReference>
<dbReference type="Pfam" id="PF19833">
    <property type="entry name" value="RecG_dom3_C"/>
    <property type="match status" value="1"/>
</dbReference>
<evidence type="ECO:0000256" key="5">
    <source>
        <dbReference type="ARBA" id="ARBA00022840"/>
    </source>
</evidence>
<dbReference type="GO" id="GO:0003677">
    <property type="term" value="F:DNA binding"/>
    <property type="evidence" value="ECO:0007669"/>
    <property type="project" value="UniProtKB-KW"/>
</dbReference>
<evidence type="ECO:0000256" key="9">
    <source>
        <dbReference type="SAM" id="MobiDB-lite"/>
    </source>
</evidence>
<evidence type="ECO:0000256" key="2">
    <source>
        <dbReference type="ARBA" id="ARBA00022763"/>
    </source>
</evidence>
<evidence type="ECO:0000256" key="1">
    <source>
        <dbReference type="ARBA" id="ARBA00022741"/>
    </source>
</evidence>
<evidence type="ECO:0000256" key="8">
    <source>
        <dbReference type="ARBA" id="ARBA00049819"/>
    </source>
</evidence>
<dbReference type="GO" id="GO:0006281">
    <property type="term" value="P:DNA repair"/>
    <property type="evidence" value="ECO:0007669"/>
    <property type="project" value="UniProtKB-KW"/>
</dbReference>
<dbReference type="PANTHER" id="PTHR47964">
    <property type="entry name" value="ATP-DEPENDENT DNA HELICASE HOMOLOG RECG, CHLOROPLASTIC"/>
    <property type="match status" value="1"/>
</dbReference>
<dbReference type="CDD" id="cd17992">
    <property type="entry name" value="DEXHc_RecG"/>
    <property type="match status" value="1"/>
</dbReference>
<evidence type="ECO:0000259" key="11">
    <source>
        <dbReference type="PROSITE" id="PS51194"/>
    </source>
</evidence>
<dbReference type="Pfam" id="PF00271">
    <property type="entry name" value="Helicase_C"/>
    <property type="match status" value="1"/>
</dbReference>
<dbReference type="InterPro" id="IPR001650">
    <property type="entry name" value="Helicase_C-like"/>
</dbReference>
<evidence type="ECO:0000256" key="3">
    <source>
        <dbReference type="ARBA" id="ARBA00022801"/>
    </source>
</evidence>
<dbReference type="SMART" id="SM00487">
    <property type="entry name" value="DEXDc"/>
    <property type="match status" value="1"/>
</dbReference>
<dbReference type="PANTHER" id="PTHR47964:SF1">
    <property type="entry name" value="ATP-DEPENDENT DNA HELICASE HOMOLOG RECG, CHLOROPLASTIC"/>
    <property type="match status" value="1"/>
</dbReference>
<dbReference type="Gene3D" id="3.40.50.300">
    <property type="entry name" value="P-loop containing nucleotide triphosphate hydrolases"/>
    <property type="match status" value="2"/>
</dbReference>
<dbReference type="InterPro" id="IPR033454">
    <property type="entry name" value="RecG_wedge"/>
</dbReference>
<dbReference type="Gene3D" id="2.40.50.140">
    <property type="entry name" value="Nucleic acid-binding proteins"/>
    <property type="match status" value="1"/>
</dbReference>
<feature type="domain" description="Helicase C-terminal" evidence="11">
    <location>
        <begin position="499"/>
        <end position="666"/>
    </location>
</feature>
<keyword evidence="7" id="KW-0234">DNA repair</keyword>
<dbReference type="AlphaFoldDB" id="A0A1H4NI07"/>
<dbReference type="Proteomes" id="UP000182652">
    <property type="component" value="Unassembled WGS sequence"/>
</dbReference>
<reference evidence="12 13" key="1">
    <citation type="submission" date="2016-10" db="EMBL/GenBank/DDBJ databases">
        <authorList>
            <person name="de Groot N.N."/>
        </authorList>
    </citation>
    <scope>NUCLEOTIDE SEQUENCE [LARGE SCALE GENOMIC DNA]</scope>
    <source>
        <strain evidence="12 13">DSM 10495</strain>
    </source>
</reference>
<dbReference type="InterPro" id="IPR014001">
    <property type="entry name" value="Helicase_ATP-bd"/>
</dbReference>
<dbReference type="GO" id="GO:0005524">
    <property type="term" value="F:ATP binding"/>
    <property type="evidence" value="ECO:0007669"/>
    <property type="project" value="UniProtKB-KW"/>
</dbReference>
<protein>
    <recommendedName>
        <fullName evidence="8">Probable DNA 3'-5' helicase RecG</fullName>
    </recommendedName>
</protein>
<organism evidence="12 13">
    <name type="scientific">Arthrobacter woluwensis</name>
    <dbReference type="NCBI Taxonomy" id="156980"/>
    <lineage>
        <taxon>Bacteria</taxon>
        <taxon>Bacillati</taxon>
        <taxon>Actinomycetota</taxon>
        <taxon>Actinomycetes</taxon>
        <taxon>Micrococcales</taxon>
        <taxon>Micrococcaceae</taxon>
        <taxon>Arthrobacter</taxon>
    </lineage>
</organism>
<dbReference type="CDD" id="cd04488">
    <property type="entry name" value="RecG_wedge_OBF"/>
    <property type="match status" value="1"/>
</dbReference>
<dbReference type="Pfam" id="PF00270">
    <property type="entry name" value="DEAD"/>
    <property type="match status" value="1"/>
</dbReference>
<dbReference type="InterPro" id="IPR047112">
    <property type="entry name" value="RecG/Mfd"/>
</dbReference>
<dbReference type="InterPro" id="IPR011545">
    <property type="entry name" value="DEAD/DEAH_box_helicase_dom"/>
</dbReference>
<keyword evidence="13" id="KW-1185">Reference proteome</keyword>
<dbReference type="EMBL" id="FNSN01000003">
    <property type="protein sequence ID" value="SEB94869.1"/>
    <property type="molecule type" value="Genomic_DNA"/>
</dbReference>
<evidence type="ECO:0000259" key="10">
    <source>
        <dbReference type="PROSITE" id="PS51192"/>
    </source>
</evidence>
<name>A0A1H4NI07_9MICC</name>
<evidence type="ECO:0000256" key="6">
    <source>
        <dbReference type="ARBA" id="ARBA00023125"/>
    </source>
</evidence>
<evidence type="ECO:0000313" key="13">
    <source>
        <dbReference type="Proteomes" id="UP000182652"/>
    </source>
</evidence>
<keyword evidence="1" id="KW-0547">Nucleotide-binding</keyword>
<keyword evidence="3" id="KW-0378">Hydrolase</keyword>
<dbReference type="GO" id="GO:0016787">
    <property type="term" value="F:hydrolase activity"/>
    <property type="evidence" value="ECO:0007669"/>
    <property type="project" value="UniProtKB-KW"/>
</dbReference>